<dbReference type="STRING" id="1121316.SAMN02745207_00135"/>
<dbReference type="RefSeq" id="WP_073335948.1">
    <property type="nucleotide sequence ID" value="NZ_FQXM01000002.1"/>
</dbReference>
<dbReference type="AlphaFoldDB" id="A0A1M5QK18"/>
<name>A0A1M5QK18_9CLOT</name>
<evidence type="ECO:0000256" key="1">
    <source>
        <dbReference type="ARBA" id="ARBA00022729"/>
    </source>
</evidence>
<sequence>MNKIFNHIKIISILLLILFISPLTIKQVNSFSIFEEHKSISTLKSWSINFDSEVDFNSINAESVKVTDNNNLTVPVNISLSKNKKTLIVDPPIDSYSPLKEYYVTISNNLKSVTGKALGNPLVMKFTTKGKYEDSSNFSSFPNIKTIKYSQQPIIKNQKIDILINSNSEDYVQYRVFIYKYSNDIFDATYKYGTPNYTEITKGFSPSIKGTSTYAISINEGLSNGKYRVLVYIKNSNDTGKHTSVHTDYDNFTTSYFNVLDKDITENPSLNESYTFTNYNKTLDEIVSNEYSNGAPVQDHDKGIIWLNATSNIISYYMNPKNFLDDYGKYMFLDLRYMEGVLSSDLDNLLKGKGVLEGKGQIFLTAAKTANINPLYLLSHSLLETAHGKSILAKGVLVTSVNGQAVVPRIVYNLFAVGAYDSDPDKLGSEFAYQKGWFSVEEALLGGASYIGSSYINSTKYKQNTLYKMRYNVNVSWHQYSTDIGWAYKQIKNIKYLFDNVTGAKPSFEIPVYN</sequence>
<keyword evidence="1" id="KW-0732">Signal</keyword>
<dbReference type="SMART" id="SM00047">
    <property type="entry name" value="LYZ2"/>
    <property type="match status" value="1"/>
</dbReference>
<keyword evidence="4" id="KW-1185">Reference proteome</keyword>
<proteinExistence type="predicted"/>
<organism evidence="3 4">
    <name type="scientific">Clostridium grantii DSM 8605</name>
    <dbReference type="NCBI Taxonomy" id="1121316"/>
    <lineage>
        <taxon>Bacteria</taxon>
        <taxon>Bacillati</taxon>
        <taxon>Bacillota</taxon>
        <taxon>Clostridia</taxon>
        <taxon>Eubacteriales</taxon>
        <taxon>Clostridiaceae</taxon>
        <taxon>Clostridium</taxon>
    </lineage>
</organism>
<feature type="domain" description="Mannosyl-glycoprotein endo-beta-N-acetylglucosamidase-like" evidence="2">
    <location>
        <begin position="348"/>
        <end position="506"/>
    </location>
</feature>
<dbReference type="InterPro" id="IPR014755">
    <property type="entry name" value="Cu-Rt/internalin_Ig-like"/>
</dbReference>
<evidence type="ECO:0000259" key="2">
    <source>
        <dbReference type="SMART" id="SM00047"/>
    </source>
</evidence>
<gene>
    <name evidence="3" type="ORF">SAMN02745207_00135</name>
</gene>
<dbReference type="Gene3D" id="1.10.530.10">
    <property type="match status" value="1"/>
</dbReference>
<dbReference type="InterPro" id="IPR032812">
    <property type="entry name" value="SbsA_Ig"/>
</dbReference>
<protein>
    <submittedName>
        <fullName evidence="3">Mannosyl-glycoprotein endo-beta-N-acetylglucosaminidase</fullName>
    </submittedName>
</protein>
<reference evidence="3 4" key="1">
    <citation type="submission" date="2016-11" db="EMBL/GenBank/DDBJ databases">
        <authorList>
            <person name="Jaros S."/>
            <person name="Januszkiewicz K."/>
            <person name="Wedrychowicz H."/>
        </authorList>
    </citation>
    <scope>NUCLEOTIDE SEQUENCE [LARGE SCALE GENOMIC DNA]</scope>
    <source>
        <strain evidence="3 4">DSM 8605</strain>
    </source>
</reference>
<evidence type="ECO:0000313" key="3">
    <source>
        <dbReference type="EMBL" id="SHH14181.1"/>
    </source>
</evidence>
<dbReference type="InterPro" id="IPR002901">
    <property type="entry name" value="MGlyc_endo_b_GlcNAc-like_dom"/>
</dbReference>
<dbReference type="GO" id="GO:0004040">
    <property type="term" value="F:amidase activity"/>
    <property type="evidence" value="ECO:0007669"/>
    <property type="project" value="InterPro"/>
</dbReference>
<dbReference type="Pfam" id="PF01832">
    <property type="entry name" value="Glucosaminidase"/>
    <property type="match status" value="1"/>
</dbReference>
<dbReference type="EMBL" id="FQXM01000002">
    <property type="protein sequence ID" value="SHH14181.1"/>
    <property type="molecule type" value="Genomic_DNA"/>
</dbReference>
<dbReference type="OrthoDB" id="9816557at2"/>
<evidence type="ECO:0000313" key="4">
    <source>
        <dbReference type="Proteomes" id="UP000184447"/>
    </source>
</evidence>
<dbReference type="Pfam" id="PF13205">
    <property type="entry name" value="Big_5"/>
    <property type="match status" value="1"/>
</dbReference>
<dbReference type="Proteomes" id="UP000184447">
    <property type="component" value="Unassembled WGS sequence"/>
</dbReference>
<dbReference type="Gene3D" id="2.60.40.1220">
    <property type="match status" value="1"/>
</dbReference>
<accession>A0A1M5QK18</accession>